<keyword evidence="6" id="KW-0418">Kinase</keyword>
<dbReference type="InParanoid" id="A0A540VJV0"/>
<dbReference type="InterPro" id="IPR050736">
    <property type="entry name" value="Sensor_HK_Regulatory"/>
</dbReference>
<evidence type="ECO:0000259" key="10">
    <source>
        <dbReference type="PROSITE" id="PS50109"/>
    </source>
</evidence>
<gene>
    <name evidence="12" type="ORF">FKZ61_05200</name>
</gene>
<dbReference type="AlphaFoldDB" id="A0A540VJV0"/>
<dbReference type="Gene3D" id="1.10.287.130">
    <property type="match status" value="1"/>
</dbReference>
<feature type="transmembrane region" description="Helical" evidence="9">
    <location>
        <begin position="12"/>
        <end position="35"/>
    </location>
</feature>
<proteinExistence type="predicted"/>
<dbReference type="PANTHER" id="PTHR43711">
    <property type="entry name" value="TWO-COMPONENT HISTIDINE KINASE"/>
    <property type="match status" value="1"/>
</dbReference>
<feature type="domain" description="Histidine kinase" evidence="10">
    <location>
        <begin position="252"/>
        <end position="470"/>
    </location>
</feature>
<comment type="subcellular location">
    <subcellularLocation>
        <location evidence="2">Membrane</location>
    </subcellularLocation>
</comment>
<dbReference type="OrthoDB" id="9800372at2"/>
<keyword evidence="9" id="KW-0472">Membrane</keyword>
<name>A0A540VJV0_9CHLR</name>
<evidence type="ECO:0000256" key="2">
    <source>
        <dbReference type="ARBA" id="ARBA00004370"/>
    </source>
</evidence>
<evidence type="ECO:0000313" key="12">
    <source>
        <dbReference type="EMBL" id="TQE97034.1"/>
    </source>
</evidence>
<dbReference type="Gene3D" id="3.30.565.10">
    <property type="entry name" value="Histidine kinase-like ATPase, C-terminal domain"/>
    <property type="match status" value="1"/>
</dbReference>
<dbReference type="PROSITE" id="PS50109">
    <property type="entry name" value="HIS_KIN"/>
    <property type="match status" value="1"/>
</dbReference>
<dbReference type="Pfam" id="PF02518">
    <property type="entry name" value="HATPase_c"/>
    <property type="match status" value="1"/>
</dbReference>
<dbReference type="SUPFAM" id="SSF47384">
    <property type="entry name" value="Homodimeric domain of signal transducing histidine kinase"/>
    <property type="match status" value="1"/>
</dbReference>
<dbReference type="InterPro" id="IPR036890">
    <property type="entry name" value="HATPase_C_sf"/>
</dbReference>
<dbReference type="InterPro" id="IPR003660">
    <property type="entry name" value="HAMP_dom"/>
</dbReference>
<keyword evidence="7" id="KW-0902">Two-component regulatory system</keyword>
<dbReference type="Pfam" id="PF00672">
    <property type="entry name" value="HAMP"/>
    <property type="match status" value="1"/>
</dbReference>
<dbReference type="EMBL" id="VIGC01000005">
    <property type="protein sequence ID" value="TQE97034.1"/>
    <property type="molecule type" value="Genomic_DNA"/>
</dbReference>
<dbReference type="InterPro" id="IPR003661">
    <property type="entry name" value="HisK_dim/P_dom"/>
</dbReference>
<dbReference type="EC" id="2.7.13.3" evidence="3"/>
<feature type="transmembrane region" description="Helical" evidence="9">
    <location>
        <begin position="171"/>
        <end position="191"/>
    </location>
</feature>
<comment type="catalytic activity">
    <reaction evidence="1">
        <text>ATP + protein L-histidine = ADP + protein N-phospho-L-histidine.</text>
        <dbReference type="EC" id="2.7.13.3"/>
    </reaction>
</comment>
<dbReference type="InterPro" id="IPR004358">
    <property type="entry name" value="Sig_transdc_His_kin-like_C"/>
</dbReference>
<dbReference type="GO" id="GO:0016020">
    <property type="term" value="C:membrane"/>
    <property type="evidence" value="ECO:0007669"/>
    <property type="project" value="UniProtKB-SubCell"/>
</dbReference>
<keyword evidence="9" id="KW-1133">Transmembrane helix</keyword>
<dbReference type="CDD" id="cd06225">
    <property type="entry name" value="HAMP"/>
    <property type="match status" value="1"/>
</dbReference>
<feature type="region of interest" description="Disordered" evidence="8">
    <location>
        <begin position="447"/>
        <end position="475"/>
    </location>
</feature>
<organism evidence="12 13">
    <name type="scientific">Litorilinea aerophila</name>
    <dbReference type="NCBI Taxonomy" id="1204385"/>
    <lineage>
        <taxon>Bacteria</taxon>
        <taxon>Bacillati</taxon>
        <taxon>Chloroflexota</taxon>
        <taxon>Caldilineae</taxon>
        <taxon>Caldilineales</taxon>
        <taxon>Caldilineaceae</taxon>
        <taxon>Litorilinea</taxon>
    </lineage>
</organism>
<evidence type="ECO:0000256" key="5">
    <source>
        <dbReference type="ARBA" id="ARBA00022679"/>
    </source>
</evidence>
<dbReference type="PROSITE" id="PS50885">
    <property type="entry name" value="HAMP"/>
    <property type="match status" value="1"/>
</dbReference>
<keyword evidence="9" id="KW-0812">Transmembrane</keyword>
<evidence type="ECO:0000256" key="3">
    <source>
        <dbReference type="ARBA" id="ARBA00012438"/>
    </source>
</evidence>
<evidence type="ECO:0000256" key="9">
    <source>
        <dbReference type="SAM" id="Phobius"/>
    </source>
</evidence>
<reference evidence="12 13" key="1">
    <citation type="submission" date="2019-06" db="EMBL/GenBank/DDBJ databases">
        <title>Genome sequence of Litorilinea aerophila BAA-2444.</title>
        <authorList>
            <person name="Maclea K.S."/>
            <person name="Maurais E.G."/>
            <person name="Iannazzi L.C."/>
        </authorList>
    </citation>
    <scope>NUCLEOTIDE SEQUENCE [LARGE SCALE GENOMIC DNA]</scope>
    <source>
        <strain evidence="12 13">ATCC BAA-2444</strain>
    </source>
</reference>
<dbReference type="InterPro" id="IPR005467">
    <property type="entry name" value="His_kinase_dom"/>
</dbReference>
<dbReference type="SUPFAM" id="SSF158472">
    <property type="entry name" value="HAMP domain-like"/>
    <property type="match status" value="1"/>
</dbReference>
<evidence type="ECO:0000256" key="8">
    <source>
        <dbReference type="SAM" id="MobiDB-lite"/>
    </source>
</evidence>
<dbReference type="Proteomes" id="UP000317371">
    <property type="component" value="Unassembled WGS sequence"/>
</dbReference>
<dbReference type="PANTHER" id="PTHR43711:SF1">
    <property type="entry name" value="HISTIDINE KINASE 1"/>
    <property type="match status" value="1"/>
</dbReference>
<dbReference type="SMART" id="SM00388">
    <property type="entry name" value="HisKA"/>
    <property type="match status" value="1"/>
</dbReference>
<comment type="caution">
    <text evidence="12">The sequence shown here is derived from an EMBL/GenBank/DDBJ whole genome shotgun (WGS) entry which is preliminary data.</text>
</comment>
<dbReference type="Gene3D" id="6.10.340.10">
    <property type="match status" value="1"/>
</dbReference>
<dbReference type="SUPFAM" id="SSF55874">
    <property type="entry name" value="ATPase domain of HSP90 chaperone/DNA topoisomerase II/histidine kinase"/>
    <property type="match status" value="1"/>
</dbReference>
<dbReference type="SMART" id="SM00304">
    <property type="entry name" value="HAMP"/>
    <property type="match status" value="1"/>
</dbReference>
<keyword evidence="13" id="KW-1185">Reference proteome</keyword>
<dbReference type="InterPro" id="IPR003594">
    <property type="entry name" value="HATPase_dom"/>
</dbReference>
<dbReference type="InterPro" id="IPR036097">
    <property type="entry name" value="HisK_dim/P_sf"/>
</dbReference>
<protein>
    <recommendedName>
        <fullName evidence="3">histidine kinase</fullName>
        <ecNumber evidence="3">2.7.13.3</ecNumber>
    </recommendedName>
</protein>
<dbReference type="SMART" id="SM00387">
    <property type="entry name" value="HATPase_c"/>
    <property type="match status" value="1"/>
</dbReference>
<dbReference type="PRINTS" id="PR00344">
    <property type="entry name" value="BCTRLSENSOR"/>
</dbReference>
<dbReference type="FunFam" id="3.30.565.10:FF:000006">
    <property type="entry name" value="Sensor histidine kinase WalK"/>
    <property type="match status" value="1"/>
</dbReference>
<dbReference type="GO" id="GO:0000155">
    <property type="term" value="F:phosphorelay sensor kinase activity"/>
    <property type="evidence" value="ECO:0007669"/>
    <property type="project" value="InterPro"/>
</dbReference>
<dbReference type="Pfam" id="PF00512">
    <property type="entry name" value="HisKA"/>
    <property type="match status" value="1"/>
</dbReference>
<accession>A0A540VJV0</accession>
<evidence type="ECO:0000256" key="1">
    <source>
        <dbReference type="ARBA" id="ARBA00000085"/>
    </source>
</evidence>
<sequence length="475" mass="50747">MKPSTSRWSAPLWLRLTLAFAAVIAVGIVVTVVLARQGTATQISHVMVGPYMVQPDLLRNLLADYYRKHGGWDGVADALPGLVAQASPAGSMGRMMGEMMGLFNSQVTLLDAQGQLLAQSGEPAPGLSGAMEQGWPVMVEGRRVGTVVVQGPFMTMESGGEQQLVISVTRAVLTAGLVAGLVALALAALLIRQITRPLSALHRASRAIAQGRLDVRVPVQGQDELGQLAHTFNQMAAALEEQEQLRRNLMADVAHELRTPMAGIQGMVEAMQDGVFPPTPENLASIHQQIELLNRLVEELRTLAHAEAGQLTLEITALDLAGLATRQVALHQPQAQQKGIALALDISEPLPPVQGDEKRLGQVLGNLLTNALRHTPPGGHVTVALQPDPDGVRMYVQDDGEGIAPADLPHIFDRFYRGDPSRSRQRGGSGLGLAIARQFVAAHGGRIWAESPPPGQARGTRVSVVLPRRPPPRSD</sequence>
<keyword evidence="4" id="KW-0597">Phosphoprotein</keyword>
<keyword evidence="5" id="KW-0808">Transferase</keyword>
<feature type="domain" description="HAMP" evidence="11">
    <location>
        <begin position="192"/>
        <end position="244"/>
    </location>
</feature>
<evidence type="ECO:0000256" key="7">
    <source>
        <dbReference type="ARBA" id="ARBA00023012"/>
    </source>
</evidence>
<evidence type="ECO:0000313" key="13">
    <source>
        <dbReference type="Proteomes" id="UP000317371"/>
    </source>
</evidence>
<evidence type="ECO:0000256" key="6">
    <source>
        <dbReference type="ARBA" id="ARBA00022777"/>
    </source>
</evidence>
<dbReference type="CDD" id="cd00075">
    <property type="entry name" value="HATPase"/>
    <property type="match status" value="1"/>
</dbReference>
<dbReference type="CDD" id="cd00082">
    <property type="entry name" value="HisKA"/>
    <property type="match status" value="1"/>
</dbReference>
<evidence type="ECO:0000256" key="4">
    <source>
        <dbReference type="ARBA" id="ARBA00022553"/>
    </source>
</evidence>
<evidence type="ECO:0000259" key="11">
    <source>
        <dbReference type="PROSITE" id="PS50885"/>
    </source>
</evidence>